<reference evidence="7" key="1">
    <citation type="submission" date="2020-08" db="EMBL/GenBank/DDBJ databases">
        <title>Plant Genome Project.</title>
        <authorList>
            <person name="Zhang R.-G."/>
        </authorList>
    </citation>
    <scope>NUCLEOTIDE SEQUENCE</scope>
    <source>
        <strain evidence="7">WSP0</strain>
        <tissue evidence="7">Leaf</tissue>
    </source>
</reference>
<dbReference type="PROSITE" id="PS50888">
    <property type="entry name" value="BHLH"/>
    <property type="match status" value="1"/>
</dbReference>
<comment type="caution">
    <text evidence="7">The sequence shown here is derived from an EMBL/GenBank/DDBJ whole genome shotgun (WGS) entry which is preliminary data.</text>
</comment>
<keyword evidence="4" id="KW-0539">Nucleus</keyword>
<feature type="region of interest" description="Disordered" evidence="5">
    <location>
        <begin position="423"/>
        <end position="446"/>
    </location>
</feature>
<name>A0AAV6K578_9ERIC</name>
<feature type="compositionally biased region" description="Basic and acidic residues" evidence="5">
    <location>
        <begin position="653"/>
        <end position="671"/>
    </location>
</feature>
<keyword evidence="2" id="KW-0805">Transcription regulation</keyword>
<feature type="domain" description="BHLH" evidence="6">
    <location>
        <begin position="435"/>
        <end position="484"/>
    </location>
</feature>
<dbReference type="GO" id="GO:0043565">
    <property type="term" value="F:sequence-specific DNA binding"/>
    <property type="evidence" value="ECO:0007669"/>
    <property type="project" value="TreeGrafter"/>
</dbReference>
<dbReference type="Pfam" id="PF22754">
    <property type="entry name" value="bHLH-TF_ACT-like_plant"/>
    <property type="match status" value="1"/>
</dbReference>
<dbReference type="Gene3D" id="1.10.600.10">
    <property type="entry name" value="Farnesyl Diphosphate Synthase"/>
    <property type="match status" value="1"/>
</dbReference>
<dbReference type="Gene3D" id="4.10.280.10">
    <property type="entry name" value="Helix-loop-helix DNA-binding domain"/>
    <property type="match status" value="1"/>
</dbReference>
<feature type="region of interest" description="Disordered" evidence="5">
    <location>
        <begin position="647"/>
        <end position="692"/>
    </location>
</feature>
<dbReference type="InterPro" id="IPR054502">
    <property type="entry name" value="bHLH-TF_ACT-like_plant"/>
</dbReference>
<dbReference type="GO" id="GO:0003700">
    <property type="term" value="F:DNA-binding transcription factor activity"/>
    <property type="evidence" value="ECO:0007669"/>
    <property type="project" value="TreeGrafter"/>
</dbReference>
<dbReference type="PANTHER" id="PTHR31945">
    <property type="entry name" value="TRANSCRIPTION FACTOR SCREAM2-RELATED"/>
    <property type="match status" value="1"/>
</dbReference>
<dbReference type="InterPro" id="IPR008949">
    <property type="entry name" value="Isoprenoid_synthase_dom_sf"/>
</dbReference>
<dbReference type="SUPFAM" id="SSF48576">
    <property type="entry name" value="Terpenoid synthases"/>
    <property type="match status" value="1"/>
</dbReference>
<dbReference type="PANTHER" id="PTHR31945:SF11">
    <property type="entry name" value="TRANSCRIPTION FACTOR ABORTED MICROSPORES"/>
    <property type="match status" value="1"/>
</dbReference>
<dbReference type="AlphaFoldDB" id="A0AAV6K578"/>
<dbReference type="FunFam" id="1.10.600.10:FF:000022">
    <property type="entry name" value="NADH dehydrogenase complex assembly factor 6-like protein"/>
    <property type="match status" value="1"/>
</dbReference>
<dbReference type="Proteomes" id="UP000823749">
    <property type="component" value="Chromosome 5"/>
</dbReference>
<evidence type="ECO:0000256" key="1">
    <source>
        <dbReference type="ARBA" id="ARBA00004123"/>
    </source>
</evidence>
<dbReference type="CDD" id="cd11443">
    <property type="entry name" value="bHLH_AtAMS_like"/>
    <property type="match status" value="1"/>
</dbReference>
<keyword evidence="3" id="KW-0804">Transcription</keyword>
<sequence>MNGASASGGIKSAFSYCVQQVRNYDYHHYLCLLELPPSMRKAAFALRAFNVETARAMDVASDPKIGLMRLLWWREAIDKIFAHKLIEHPTAQALSSVISEHKTSKSWLKRSVEARINDAQREVNEIPETIEDLEKYAEDTVSTILYMTLQAGGIKSTAADHAASHIGKASGLLLLLKSLPYHASRNHLCSYIPSKVAANHGLLVNQGGPLEIRMDSREGMCDAVFEMSSAANAHLQKARELAATVPKEARAVLLPAVPAQVLLDSLNRVQFDVFDPRLATGILGIPPLWYQLKLKWHSLRGKFLGWMDCCCAGSENIQNGGEDPFTVSTVTHCRDAMFQHPRTKPCDLLAEFPPSIPLDSGCNSSDLNLKRRIYAQALMSNQARWLNFSASNSDSNPLEETVGTRVLIPVPIGLVELDANEDEDDAKYRRRTGKGPQSKNLQAERKRRKKLNDRLYTLRSLVPIITKLDRASILGDAIEFVKELLKQVSDLQLELEEQSGDDEGTENNGRSEILNAGLKREHENTLVGGNNMGAASYGSVAEPTNRKHDSDAYDHKSHQMEPQVEVAQIDENEFFVKVFCEHRSGGFVRLMEALNSLGLEVTNVNVTSCRSLVSNVFQVKKMDSEMVRADYVRDSLLEITRFGGWPDQVAKTSKNDQDGMDCHHHDHRSGGDRPNGLHNHQTSSHNLHHLHR</sequence>
<evidence type="ECO:0000256" key="4">
    <source>
        <dbReference type="ARBA" id="ARBA00023242"/>
    </source>
</evidence>
<organism evidence="7 8">
    <name type="scientific">Rhododendron griersonianum</name>
    <dbReference type="NCBI Taxonomy" id="479676"/>
    <lineage>
        <taxon>Eukaryota</taxon>
        <taxon>Viridiplantae</taxon>
        <taxon>Streptophyta</taxon>
        <taxon>Embryophyta</taxon>
        <taxon>Tracheophyta</taxon>
        <taxon>Spermatophyta</taxon>
        <taxon>Magnoliopsida</taxon>
        <taxon>eudicotyledons</taxon>
        <taxon>Gunneridae</taxon>
        <taxon>Pentapetalae</taxon>
        <taxon>asterids</taxon>
        <taxon>Ericales</taxon>
        <taxon>Ericaceae</taxon>
        <taxon>Ericoideae</taxon>
        <taxon>Rhodoreae</taxon>
        <taxon>Rhododendron</taxon>
    </lineage>
</organism>
<dbReference type="SUPFAM" id="SSF47459">
    <property type="entry name" value="HLH, helix-loop-helix DNA-binding domain"/>
    <property type="match status" value="1"/>
</dbReference>
<evidence type="ECO:0000256" key="3">
    <source>
        <dbReference type="ARBA" id="ARBA00023163"/>
    </source>
</evidence>
<dbReference type="EMBL" id="JACTNZ010000005">
    <property type="protein sequence ID" value="KAG5547627.1"/>
    <property type="molecule type" value="Genomic_DNA"/>
</dbReference>
<dbReference type="SMART" id="SM00353">
    <property type="entry name" value="HLH"/>
    <property type="match status" value="1"/>
</dbReference>
<dbReference type="Pfam" id="PF00010">
    <property type="entry name" value="HLH"/>
    <property type="match status" value="1"/>
</dbReference>
<gene>
    <name evidence="7" type="ORF">RHGRI_013351</name>
</gene>
<proteinExistence type="predicted"/>
<accession>A0AAV6K578</accession>
<evidence type="ECO:0000256" key="5">
    <source>
        <dbReference type="SAM" id="MobiDB-lite"/>
    </source>
</evidence>
<keyword evidence="8" id="KW-1185">Reference proteome</keyword>
<feature type="region of interest" description="Disordered" evidence="5">
    <location>
        <begin position="527"/>
        <end position="560"/>
    </location>
</feature>
<dbReference type="GO" id="GO:0046983">
    <property type="term" value="F:protein dimerization activity"/>
    <property type="evidence" value="ECO:0007669"/>
    <property type="project" value="InterPro"/>
</dbReference>
<evidence type="ECO:0000259" key="6">
    <source>
        <dbReference type="PROSITE" id="PS50888"/>
    </source>
</evidence>
<dbReference type="InterPro" id="IPR002060">
    <property type="entry name" value="Squ/phyt_synthse"/>
</dbReference>
<dbReference type="InterPro" id="IPR011598">
    <property type="entry name" value="bHLH_dom"/>
</dbReference>
<feature type="compositionally biased region" description="Basic and acidic residues" evidence="5">
    <location>
        <begin position="544"/>
        <end position="559"/>
    </location>
</feature>
<comment type="subcellular location">
    <subcellularLocation>
        <location evidence="1">Nucleus</location>
    </subcellularLocation>
</comment>
<evidence type="ECO:0000313" key="8">
    <source>
        <dbReference type="Proteomes" id="UP000823749"/>
    </source>
</evidence>
<dbReference type="Pfam" id="PF00494">
    <property type="entry name" value="SQS_PSY"/>
    <property type="match status" value="1"/>
</dbReference>
<dbReference type="GO" id="GO:0005634">
    <property type="term" value="C:nucleus"/>
    <property type="evidence" value="ECO:0007669"/>
    <property type="project" value="UniProtKB-SubCell"/>
</dbReference>
<protein>
    <recommendedName>
        <fullName evidence="6">BHLH domain-containing protein</fullName>
    </recommendedName>
</protein>
<dbReference type="InterPro" id="IPR036638">
    <property type="entry name" value="HLH_DNA-bd_sf"/>
</dbReference>
<dbReference type="InterPro" id="IPR051358">
    <property type="entry name" value="TF_AMS/ICE1/BHLH6-like"/>
</dbReference>
<evidence type="ECO:0000313" key="7">
    <source>
        <dbReference type="EMBL" id="KAG5547627.1"/>
    </source>
</evidence>
<evidence type="ECO:0000256" key="2">
    <source>
        <dbReference type="ARBA" id="ARBA00023015"/>
    </source>
</evidence>